<dbReference type="AlphaFoldDB" id="A0A671SQX3"/>
<sequence>MISKTEGRLSSCHAWRFGECLLTVQLCEEQCVEDEEDVEFYLLFAGSTQRHVSSTLKVSHVTLQAVCPAHDRSETVRVTLCQARPGGSVDPVAEECFQFVQDLALDMAQFLVNAAGKTEGALLLDECQIPLKECERLDDTLALALRHLPLPAGWSMLVRNKNHTRLEQHEDTLLHFAAKRGLRKVALFLLQQPGGKEALRLPNKQGRTPARVAQKRGHTQLQKLLTE</sequence>
<dbReference type="GO" id="GO:0043123">
    <property type="term" value="P:positive regulation of canonical NF-kappaB signal transduction"/>
    <property type="evidence" value="ECO:0007669"/>
    <property type="project" value="TreeGrafter"/>
</dbReference>
<accession>A0A671SQX3</accession>
<evidence type="ECO:0000313" key="3">
    <source>
        <dbReference type="Proteomes" id="UP000472260"/>
    </source>
</evidence>
<dbReference type="GO" id="GO:0035023">
    <property type="term" value="P:regulation of Rho protein signal transduction"/>
    <property type="evidence" value="ECO:0007669"/>
    <property type="project" value="TreeGrafter"/>
</dbReference>
<dbReference type="Proteomes" id="UP000472260">
    <property type="component" value="Unassembled WGS sequence"/>
</dbReference>
<keyword evidence="3" id="KW-1185">Reference proteome</keyword>
<evidence type="ECO:0000313" key="2">
    <source>
        <dbReference type="Ensembl" id="ENSSANP00000098904.1"/>
    </source>
</evidence>
<reference evidence="2" key="2">
    <citation type="submission" date="2025-09" db="UniProtKB">
        <authorList>
            <consortium name="Ensembl"/>
        </authorList>
    </citation>
    <scope>IDENTIFICATION</scope>
</reference>
<dbReference type="InterPro" id="IPR036770">
    <property type="entry name" value="Ankyrin_rpt-contain_sf"/>
</dbReference>
<dbReference type="GO" id="GO:0015629">
    <property type="term" value="C:actin cytoskeleton"/>
    <property type="evidence" value="ECO:0007669"/>
    <property type="project" value="TreeGrafter"/>
</dbReference>
<reference evidence="2" key="1">
    <citation type="submission" date="2025-08" db="UniProtKB">
        <authorList>
            <consortium name="Ensembl"/>
        </authorList>
    </citation>
    <scope>IDENTIFICATION</scope>
</reference>
<dbReference type="PANTHER" id="PTHR13944">
    <property type="entry name" value="AGAP007712-PA"/>
    <property type="match status" value="1"/>
</dbReference>
<feature type="region of interest" description="Disordered" evidence="1">
    <location>
        <begin position="198"/>
        <end position="219"/>
    </location>
</feature>
<dbReference type="InterPro" id="IPR051632">
    <property type="entry name" value="Rho_GEF"/>
</dbReference>
<dbReference type="GO" id="GO:0005078">
    <property type="term" value="F:MAP-kinase scaffold activity"/>
    <property type="evidence" value="ECO:0007669"/>
    <property type="project" value="TreeGrafter"/>
</dbReference>
<dbReference type="SUPFAM" id="SSF48403">
    <property type="entry name" value="Ankyrin repeat"/>
    <property type="match status" value="1"/>
</dbReference>
<protein>
    <submittedName>
        <fullName evidence="2">Uncharacterized protein</fullName>
    </submittedName>
</protein>
<dbReference type="Gene3D" id="1.25.40.20">
    <property type="entry name" value="Ankyrin repeat-containing domain"/>
    <property type="match status" value="1"/>
</dbReference>
<dbReference type="PANTHER" id="PTHR13944:SF18">
    <property type="entry name" value="A-KINASE ANCHOR PROTEIN 13"/>
    <property type="match status" value="1"/>
</dbReference>
<dbReference type="GO" id="GO:0071875">
    <property type="term" value="P:adrenergic receptor signaling pathway"/>
    <property type="evidence" value="ECO:0007669"/>
    <property type="project" value="TreeGrafter"/>
</dbReference>
<name>A0A671SQX3_9TELE</name>
<proteinExistence type="predicted"/>
<evidence type="ECO:0000256" key="1">
    <source>
        <dbReference type="SAM" id="MobiDB-lite"/>
    </source>
</evidence>
<dbReference type="Ensembl" id="ENSSANT00000105014.1">
    <property type="protein sequence ID" value="ENSSANP00000098904.1"/>
    <property type="gene ID" value="ENSSANG00000048658.1"/>
</dbReference>
<dbReference type="GO" id="GO:0016020">
    <property type="term" value="C:membrane"/>
    <property type="evidence" value="ECO:0007669"/>
    <property type="project" value="TreeGrafter"/>
</dbReference>
<organism evidence="2 3">
    <name type="scientific">Sinocyclocheilus anshuiensis</name>
    <dbReference type="NCBI Taxonomy" id="1608454"/>
    <lineage>
        <taxon>Eukaryota</taxon>
        <taxon>Metazoa</taxon>
        <taxon>Chordata</taxon>
        <taxon>Craniata</taxon>
        <taxon>Vertebrata</taxon>
        <taxon>Euteleostomi</taxon>
        <taxon>Actinopterygii</taxon>
        <taxon>Neopterygii</taxon>
        <taxon>Teleostei</taxon>
        <taxon>Ostariophysi</taxon>
        <taxon>Cypriniformes</taxon>
        <taxon>Cyprinidae</taxon>
        <taxon>Cyprininae</taxon>
        <taxon>Sinocyclocheilus</taxon>
    </lineage>
</organism>